<accession>A0ABT9RZM8</accession>
<dbReference type="Proteomes" id="UP001226577">
    <property type="component" value="Unassembled WGS sequence"/>
</dbReference>
<evidence type="ECO:0000313" key="8">
    <source>
        <dbReference type="Proteomes" id="UP001226577"/>
    </source>
</evidence>
<dbReference type="RefSeq" id="WP_307312203.1">
    <property type="nucleotide sequence ID" value="NZ_JAUSRE010000034.1"/>
</dbReference>
<sequence>MPPLEILISSWRLDWAAAAFVVVTGLLYGLGVRAATHKGRRWPAWRAAAFYVLGLGTFVLLTCGFTGVYGAQQRWAFTLKLSLLLFVVPLLIGLGKPLTLARAALPPQGIAAFDAVLASRPVRFVSNSFGAPLLGLALFSTLLTPAFYTLRTNPAADALLTIAVPLLGMLMALPIIEESDFQRSSAYLTLEFMFVFIELLIDAIPGILLSLSGQVLDHVTSVPDPQWWFRDALQDQQFAGNLLWFICEVVDLPLIILMFIRFSRSDKREAKVFDKLTDEQLDELNSQHMRGRR</sequence>
<keyword evidence="2" id="KW-1003">Cell membrane</keyword>
<reference evidence="7 8" key="1">
    <citation type="submission" date="2023-07" db="EMBL/GenBank/DDBJ databases">
        <title>Sorghum-associated microbial communities from plants grown in Nebraska, USA.</title>
        <authorList>
            <person name="Schachtman D."/>
        </authorList>
    </citation>
    <scope>NUCLEOTIDE SEQUENCE [LARGE SCALE GENOMIC DNA]</scope>
    <source>
        <strain evidence="7 8">CC222</strain>
    </source>
</reference>
<feature type="transmembrane region" description="Helical" evidence="6">
    <location>
        <begin position="129"/>
        <end position="150"/>
    </location>
</feature>
<keyword evidence="4 6" id="KW-1133">Transmembrane helix</keyword>
<evidence type="ECO:0000256" key="3">
    <source>
        <dbReference type="ARBA" id="ARBA00022692"/>
    </source>
</evidence>
<comment type="caution">
    <text evidence="7">The sequence shown here is derived from an EMBL/GenBank/DDBJ whole genome shotgun (WGS) entry which is preliminary data.</text>
</comment>
<dbReference type="Pfam" id="PF09678">
    <property type="entry name" value="Caa3_CtaG"/>
    <property type="match status" value="1"/>
</dbReference>
<protein>
    <submittedName>
        <fullName evidence="7">Cytochrome c oxidase assembly factor CtaG</fullName>
    </submittedName>
</protein>
<keyword evidence="5 6" id="KW-0472">Membrane</keyword>
<dbReference type="EMBL" id="JAUSRE010000034">
    <property type="protein sequence ID" value="MDP9890698.1"/>
    <property type="molecule type" value="Genomic_DNA"/>
</dbReference>
<feature type="transmembrane region" description="Helical" evidence="6">
    <location>
        <begin position="242"/>
        <end position="262"/>
    </location>
</feature>
<evidence type="ECO:0000256" key="6">
    <source>
        <dbReference type="SAM" id="Phobius"/>
    </source>
</evidence>
<feature type="transmembrane region" description="Helical" evidence="6">
    <location>
        <begin position="75"/>
        <end position="94"/>
    </location>
</feature>
<feature type="transmembrane region" description="Helical" evidence="6">
    <location>
        <begin position="156"/>
        <end position="176"/>
    </location>
</feature>
<comment type="subcellular location">
    <subcellularLocation>
        <location evidence="1">Cell membrane</location>
        <topology evidence="1">Multi-pass membrane protein</topology>
    </subcellularLocation>
</comment>
<evidence type="ECO:0000256" key="5">
    <source>
        <dbReference type="ARBA" id="ARBA00023136"/>
    </source>
</evidence>
<name>A0ABT9RZM8_9MICC</name>
<feature type="transmembrane region" description="Helical" evidence="6">
    <location>
        <begin position="188"/>
        <end position="211"/>
    </location>
</feature>
<keyword evidence="3 6" id="KW-0812">Transmembrane</keyword>
<proteinExistence type="predicted"/>
<feature type="transmembrane region" description="Helical" evidence="6">
    <location>
        <begin position="48"/>
        <end position="69"/>
    </location>
</feature>
<evidence type="ECO:0000256" key="2">
    <source>
        <dbReference type="ARBA" id="ARBA00022475"/>
    </source>
</evidence>
<organism evidence="7 8">
    <name type="scientific">Pseudarthrobacter enclensis</name>
    <dbReference type="NCBI Taxonomy" id="993070"/>
    <lineage>
        <taxon>Bacteria</taxon>
        <taxon>Bacillati</taxon>
        <taxon>Actinomycetota</taxon>
        <taxon>Actinomycetes</taxon>
        <taxon>Micrococcales</taxon>
        <taxon>Micrococcaceae</taxon>
        <taxon>Pseudarthrobacter</taxon>
    </lineage>
</organism>
<feature type="transmembrane region" description="Helical" evidence="6">
    <location>
        <begin position="15"/>
        <end position="36"/>
    </location>
</feature>
<keyword evidence="8" id="KW-1185">Reference proteome</keyword>
<dbReference type="InterPro" id="IPR019108">
    <property type="entry name" value="Caa3_assmbl_CtaG-rel"/>
</dbReference>
<evidence type="ECO:0000313" key="7">
    <source>
        <dbReference type="EMBL" id="MDP9890698.1"/>
    </source>
</evidence>
<evidence type="ECO:0000256" key="4">
    <source>
        <dbReference type="ARBA" id="ARBA00022989"/>
    </source>
</evidence>
<gene>
    <name evidence="7" type="ORF">J2X98_004312</name>
</gene>
<evidence type="ECO:0000256" key="1">
    <source>
        <dbReference type="ARBA" id="ARBA00004651"/>
    </source>
</evidence>